<keyword evidence="11" id="KW-1185">Reference proteome</keyword>
<dbReference type="Proteomes" id="UP000800092">
    <property type="component" value="Unassembled WGS sequence"/>
</dbReference>
<dbReference type="EMBL" id="ML991772">
    <property type="protein sequence ID" value="KAF2239701.1"/>
    <property type="molecule type" value="Genomic_DNA"/>
</dbReference>
<evidence type="ECO:0000256" key="5">
    <source>
        <dbReference type="ARBA" id="ARBA00022989"/>
    </source>
</evidence>
<dbReference type="CDD" id="cd15853">
    <property type="entry name" value="SNARE_Bet1"/>
    <property type="match status" value="1"/>
</dbReference>
<accession>A0A6A6HNW9</accession>
<protein>
    <submittedName>
        <fullName evidence="10">Uncharacterized protein</fullName>
    </submittedName>
</protein>
<keyword evidence="7 9" id="KW-0472">Membrane</keyword>
<proteinExistence type="predicted"/>
<evidence type="ECO:0000256" key="9">
    <source>
        <dbReference type="SAM" id="Phobius"/>
    </source>
</evidence>
<evidence type="ECO:0000256" key="7">
    <source>
        <dbReference type="ARBA" id="ARBA00023136"/>
    </source>
</evidence>
<evidence type="ECO:0000256" key="6">
    <source>
        <dbReference type="ARBA" id="ARBA00023034"/>
    </source>
</evidence>
<organism evidence="10 11">
    <name type="scientific">Viridothelium virens</name>
    <name type="common">Speckled blister lichen</name>
    <name type="synonym">Trypethelium virens</name>
    <dbReference type="NCBI Taxonomy" id="1048519"/>
    <lineage>
        <taxon>Eukaryota</taxon>
        <taxon>Fungi</taxon>
        <taxon>Dikarya</taxon>
        <taxon>Ascomycota</taxon>
        <taxon>Pezizomycotina</taxon>
        <taxon>Dothideomycetes</taxon>
        <taxon>Dothideomycetes incertae sedis</taxon>
        <taxon>Trypetheliales</taxon>
        <taxon>Trypetheliaceae</taxon>
        <taxon>Viridothelium</taxon>
    </lineage>
</organism>
<reference evidence="10" key="1">
    <citation type="journal article" date="2020" name="Stud. Mycol.">
        <title>101 Dothideomycetes genomes: a test case for predicting lifestyles and emergence of pathogens.</title>
        <authorList>
            <person name="Haridas S."/>
            <person name="Albert R."/>
            <person name="Binder M."/>
            <person name="Bloem J."/>
            <person name="Labutti K."/>
            <person name="Salamov A."/>
            <person name="Andreopoulos B."/>
            <person name="Baker S."/>
            <person name="Barry K."/>
            <person name="Bills G."/>
            <person name="Bluhm B."/>
            <person name="Cannon C."/>
            <person name="Castanera R."/>
            <person name="Culley D."/>
            <person name="Daum C."/>
            <person name="Ezra D."/>
            <person name="Gonzalez J."/>
            <person name="Henrissat B."/>
            <person name="Kuo A."/>
            <person name="Liang C."/>
            <person name="Lipzen A."/>
            <person name="Lutzoni F."/>
            <person name="Magnuson J."/>
            <person name="Mondo S."/>
            <person name="Nolan M."/>
            <person name="Ohm R."/>
            <person name="Pangilinan J."/>
            <person name="Park H.-J."/>
            <person name="Ramirez L."/>
            <person name="Alfaro M."/>
            <person name="Sun H."/>
            <person name="Tritt A."/>
            <person name="Yoshinaga Y."/>
            <person name="Zwiers L.-H."/>
            <person name="Turgeon B."/>
            <person name="Goodwin S."/>
            <person name="Spatafora J."/>
            <person name="Crous P."/>
            <person name="Grigoriev I."/>
        </authorList>
    </citation>
    <scope>NUCLEOTIDE SEQUENCE</scope>
    <source>
        <strain evidence="10">Tuck. ex Michener</strain>
    </source>
</reference>
<evidence type="ECO:0000256" key="3">
    <source>
        <dbReference type="ARBA" id="ARBA00022692"/>
    </source>
</evidence>
<sequence length="99" mass="10728">MSESYERERQNNSRLDSLATKVSALRGVTVDIYDSARDTTLIDSSTDTFTSFSASLKGSAGRLGRAAQSGNKVAVLKLAGIIVAVVVVLYWILKLIFGW</sequence>
<evidence type="ECO:0000256" key="4">
    <source>
        <dbReference type="ARBA" id="ARBA00022927"/>
    </source>
</evidence>
<dbReference type="PANTHER" id="PTHR12791">
    <property type="entry name" value="GOLGI SNARE BET1-RELATED"/>
    <property type="match status" value="1"/>
</dbReference>
<keyword evidence="6" id="KW-0333">Golgi apparatus</keyword>
<dbReference type="GO" id="GO:0015031">
    <property type="term" value="P:protein transport"/>
    <property type="evidence" value="ECO:0007669"/>
    <property type="project" value="UniProtKB-KW"/>
</dbReference>
<evidence type="ECO:0000256" key="8">
    <source>
        <dbReference type="ARBA" id="ARBA00046280"/>
    </source>
</evidence>
<evidence type="ECO:0000256" key="2">
    <source>
        <dbReference type="ARBA" id="ARBA00022448"/>
    </source>
</evidence>
<evidence type="ECO:0000313" key="10">
    <source>
        <dbReference type="EMBL" id="KAF2239701.1"/>
    </source>
</evidence>
<dbReference type="OrthoDB" id="3063237at2759"/>
<evidence type="ECO:0000256" key="1">
    <source>
        <dbReference type="ARBA" id="ARBA00004394"/>
    </source>
</evidence>
<evidence type="ECO:0000313" key="11">
    <source>
        <dbReference type="Proteomes" id="UP000800092"/>
    </source>
</evidence>
<dbReference type="GO" id="GO:0000139">
    <property type="term" value="C:Golgi membrane"/>
    <property type="evidence" value="ECO:0007669"/>
    <property type="project" value="UniProtKB-SubCell"/>
</dbReference>
<gene>
    <name evidence="10" type="ORF">EV356DRAFT_499909</name>
</gene>
<keyword evidence="4" id="KW-0653">Protein transport</keyword>
<keyword evidence="2" id="KW-0813">Transport</keyword>
<dbReference type="InterPro" id="IPR039899">
    <property type="entry name" value="BET1_SNARE"/>
</dbReference>
<feature type="transmembrane region" description="Helical" evidence="9">
    <location>
        <begin position="74"/>
        <end position="93"/>
    </location>
</feature>
<keyword evidence="3 9" id="KW-0812">Transmembrane</keyword>
<name>A0A6A6HNW9_VIRVR</name>
<keyword evidence="5 9" id="KW-1133">Transmembrane helix</keyword>
<comment type="subcellular location">
    <subcellularLocation>
        <location evidence="8">Endomembrane system</location>
        <topology evidence="8">Single-pass type IV membrane protein</topology>
    </subcellularLocation>
    <subcellularLocation>
        <location evidence="1">Golgi apparatus membrane</location>
    </subcellularLocation>
</comment>
<dbReference type="AlphaFoldDB" id="A0A6A6HNW9"/>